<dbReference type="GO" id="GO:0005524">
    <property type="term" value="F:ATP binding"/>
    <property type="evidence" value="ECO:0007669"/>
    <property type="project" value="UniProtKB-KW"/>
</dbReference>
<name>A0A8J3R554_9ACTN</name>
<keyword evidence="1" id="KW-0547">Nucleotide-binding</keyword>
<evidence type="ECO:0000313" key="6">
    <source>
        <dbReference type="EMBL" id="GIH69277.1"/>
    </source>
</evidence>
<dbReference type="InterPro" id="IPR014017">
    <property type="entry name" value="DNA_helicase_UvrD-like_C"/>
</dbReference>
<keyword evidence="2" id="KW-0378">Hydrolase</keyword>
<feature type="domain" description="UvrD-like helicase C-terminal" evidence="5">
    <location>
        <begin position="3"/>
        <end position="66"/>
    </location>
</feature>
<evidence type="ECO:0000256" key="2">
    <source>
        <dbReference type="ARBA" id="ARBA00022801"/>
    </source>
</evidence>
<protein>
    <recommendedName>
        <fullName evidence="5">UvrD-like helicase C-terminal domain-containing protein</fullName>
    </recommendedName>
</protein>
<accession>A0A8J3R554</accession>
<dbReference type="AlphaFoldDB" id="A0A8J3R554"/>
<evidence type="ECO:0000256" key="4">
    <source>
        <dbReference type="ARBA" id="ARBA00022840"/>
    </source>
</evidence>
<comment type="caution">
    <text evidence="6">The sequence shown here is derived from an EMBL/GenBank/DDBJ whole genome shotgun (WGS) entry which is preliminary data.</text>
</comment>
<evidence type="ECO:0000256" key="3">
    <source>
        <dbReference type="ARBA" id="ARBA00022806"/>
    </source>
</evidence>
<dbReference type="GO" id="GO:0016787">
    <property type="term" value="F:hydrolase activity"/>
    <property type="evidence" value="ECO:0007669"/>
    <property type="project" value="UniProtKB-KW"/>
</dbReference>
<dbReference type="InterPro" id="IPR027417">
    <property type="entry name" value="P-loop_NTPase"/>
</dbReference>
<evidence type="ECO:0000313" key="7">
    <source>
        <dbReference type="Proteomes" id="UP000610966"/>
    </source>
</evidence>
<sequence length="75" mass="7855">MPHGMKGLELRRVAVIGVADGIVPAPDAPTPATEDPTARAHAPQRERGLLYVACARASGLLYVSYCGRASPFLPA</sequence>
<keyword evidence="4" id="KW-0067">ATP-binding</keyword>
<dbReference type="Pfam" id="PF13361">
    <property type="entry name" value="UvrD_C"/>
    <property type="match status" value="1"/>
</dbReference>
<evidence type="ECO:0000259" key="5">
    <source>
        <dbReference type="Pfam" id="PF13361"/>
    </source>
</evidence>
<proteinExistence type="predicted"/>
<keyword evidence="7" id="KW-1185">Reference proteome</keyword>
<organism evidence="6 7">
    <name type="scientific">Sphaerimonospora thailandensis</name>
    <dbReference type="NCBI Taxonomy" id="795644"/>
    <lineage>
        <taxon>Bacteria</taxon>
        <taxon>Bacillati</taxon>
        <taxon>Actinomycetota</taxon>
        <taxon>Actinomycetes</taxon>
        <taxon>Streptosporangiales</taxon>
        <taxon>Streptosporangiaceae</taxon>
        <taxon>Sphaerimonospora</taxon>
    </lineage>
</organism>
<dbReference type="Gene3D" id="3.40.50.300">
    <property type="entry name" value="P-loop containing nucleotide triphosphate hydrolases"/>
    <property type="match status" value="1"/>
</dbReference>
<gene>
    <name evidence="6" type="ORF">Mth01_15300</name>
</gene>
<dbReference type="GO" id="GO:0004386">
    <property type="term" value="F:helicase activity"/>
    <property type="evidence" value="ECO:0007669"/>
    <property type="project" value="UniProtKB-KW"/>
</dbReference>
<reference evidence="6" key="1">
    <citation type="submission" date="2021-01" db="EMBL/GenBank/DDBJ databases">
        <title>Whole genome shotgun sequence of Sphaerimonospora thailandensis NBRC 107569.</title>
        <authorList>
            <person name="Komaki H."/>
            <person name="Tamura T."/>
        </authorList>
    </citation>
    <scope>NUCLEOTIDE SEQUENCE</scope>
    <source>
        <strain evidence="6">NBRC 107569</strain>
    </source>
</reference>
<keyword evidence="3" id="KW-0347">Helicase</keyword>
<dbReference type="SUPFAM" id="SSF52540">
    <property type="entry name" value="P-loop containing nucleoside triphosphate hydrolases"/>
    <property type="match status" value="1"/>
</dbReference>
<dbReference type="EMBL" id="BOOG01000013">
    <property type="protein sequence ID" value="GIH69277.1"/>
    <property type="molecule type" value="Genomic_DNA"/>
</dbReference>
<evidence type="ECO:0000256" key="1">
    <source>
        <dbReference type="ARBA" id="ARBA00022741"/>
    </source>
</evidence>
<dbReference type="Proteomes" id="UP000610966">
    <property type="component" value="Unassembled WGS sequence"/>
</dbReference>